<dbReference type="EMBL" id="JAIFTH010000165">
    <property type="protein sequence ID" value="KAG9510361.1"/>
    <property type="molecule type" value="Genomic_DNA"/>
</dbReference>
<keyword evidence="3" id="KW-0808">Transferase</keyword>
<evidence type="ECO:0000313" key="4">
    <source>
        <dbReference type="Proteomes" id="UP000825002"/>
    </source>
</evidence>
<dbReference type="InterPro" id="IPR017438">
    <property type="entry name" value="ATP-NAD_kinase_N"/>
</dbReference>
<name>A0ABQ7SAE5_9ACAR</name>
<dbReference type="PANTHER" id="PTHR12358:SF31">
    <property type="entry name" value="ACYLGLYCEROL KINASE, MITOCHONDRIAL"/>
    <property type="match status" value="1"/>
</dbReference>
<evidence type="ECO:0000256" key="1">
    <source>
        <dbReference type="SAM" id="MobiDB-lite"/>
    </source>
</evidence>
<sequence length="611" mass="66964">MGFAVLLRAGKGIDMLVEGGSGVVIAAGVAITGDGVSFSSVGAGDGVGEGSGEGSGNCDGVECAVDCPGTDICSGLTAGADGGLKIDLDVSSEANRLLPKFDQLLFRRECLEFIAITGGGGALDQESVNSINQQRSFGGQSTKVTDGFFSPMSNPFVVFRHHWKKAIFGFTAGYYGLYRIYDYCMVSTSMKANCIRAKDYGDQALDPNRQPRHITVILNPVAGKRKTRKMYEKFVEPLLHLAGIKVSLVETESIGQAESLMNVMSNCDGVAIVGGDGTVHEAINGLLKRPDREKAAKMYPLAIIPTGRTNSIAALVHRNMTYLSYKELLMMTTMSLVRAVHETVDVIEMTSKDKQDGQQSISTEYVINDLRNGVYQDVIERTSGKLFYQRHIRPFFVRTARYLRPDKYPNPCIKQILYTKPCGGCSKCYASRTLCSDIDHSDDSQALAPKGWWTKLSLIPTKTVVDEKKKQEVEHSKYDNPECGIWHELNMDNVTDVRVYNTTGRALGVKLNRNKGFVPTEKHEALNVKLIVDESQLPIIEHPKTPPTTAKSELNSETANTVNEEQKSTIGNYLKELEAARVKYIVDSQIHEAKSVQLASKSDAIRVFTGA</sequence>
<dbReference type="InterPro" id="IPR050187">
    <property type="entry name" value="Lipid_Phosphate_FormReg"/>
</dbReference>
<evidence type="ECO:0000313" key="3">
    <source>
        <dbReference type="EMBL" id="KAG9510361.1"/>
    </source>
</evidence>
<keyword evidence="4" id="KW-1185">Reference proteome</keyword>
<feature type="region of interest" description="Disordered" evidence="1">
    <location>
        <begin position="540"/>
        <end position="562"/>
    </location>
</feature>
<proteinExistence type="predicted"/>
<organism evidence="3 4">
    <name type="scientific">Fragariocoptes setiger</name>
    <dbReference type="NCBI Taxonomy" id="1670756"/>
    <lineage>
        <taxon>Eukaryota</taxon>
        <taxon>Metazoa</taxon>
        <taxon>Ecdysozoa</taxon>
        <taxon>Arthropoda</taxon>
        <taxon>Chelicerata</taxon>
        <taxon>Arachnida</taxon>
        <taxon>Acari</taxon>
        <taxon>Acariformes</taxon>
        <taxon>Trombidiformes</taxon>
        <taxon>Prostigmata</taxon>
        <taxon>Eupodina</taxon>
        <taxon>Eriophyoidea</taxon>
        <taxon>Phytoptidae</taxon>
        <taxon>Fragariocoptes</taxon>
    </lineage>
</organism>
<dbReference type="Pfam" id="PF00781">
    <property type="entry name" value="DAGK_cat"/>
    <property type="match status" value="1"/>
</dbReference>
<protein>
    <submittedName>
        <fullName evidence="3">Acylglycerol kinase, mitochondrial</fullName>
    </submittedName>
</protein>
<dbReference type="PROSITE" id="PS50146">
    <property type="entry name" value="DAGK"/>
    <property type="match status" value="1"/>
</dbReference>
<dbReference type="SUPFAM" id="SSF111331">
    <property type="entry name" value="NAD kinase/diacylglycerol kinase-like"/>
    <property type="match status" value="1"/>
</dbReference>
<feature type="compositionally biased region" description="Polar residues" evidence="1">
    <location>
        <begin position="547"/>
        <end position="562"/>
    </location>
</feature>
<reference evidence="3 4" key="1">
    <citation type="submission" date="2020-10" db="EMBL/GenBank/DDBJ databases">
        <authorList>
            <person name="Klimov P.B."/>
            <person name="Dyachkov S.M."/>
            <person name="Chetverikov P.E."/>
        </authorList>
    </citation>
    <scope>NUCLEOTIDE SEQUENCE [LARGE SCALE GENOMIC DNA]</scope>
    <source>
        <strain evidence="3">BMOC 18-1129-001#AD2665</strain>
        <tissue evidence="3">Entire mites</tissue>
    </source>
</reference>
<dbReference type="GO" id="GO:0016301">
    <property type="term" value="F:kinase activity"/>
    <property type="evidence" value="ECO:0007669"/>
    <property type="project" value="UniProtKB-KW"/>
</dbReference>
<dbReference type="Proteomes" id="UP000825002">
    <property type="component" value="Unassembled WGS sequence"/>
</dbReference>
<feature type="domain" description="DAGKc" evidence="2">
    <location>
        <begin position="209"/>
        <end position="353"/>
    </location>
</feature>
<keyword evidence="3" id="KW-0418">Kinase</keyword>
<gene>
    <name evidence="3" type="primary">agk</name>
    <name evidence="3" type="ORF">GZH46_01100</name>
</gene>
<dbReference type="InterPro" id="IPR016064">
    <property type="entry name" value="NAD/diacylglycerol_kinase_sf"/>
</dbReference>
<dbReference type="Gene3D" id="3.40.50.10330">
    <property type="entry name" value="Probable inorganic polyphosphate/atp-NAD kinase, domain 1"/>
    <property type="match status" value="1"/>
</dbReference>
<dbReference type="SMART" id="SM00046">
    <property type="entry name" value="DAGKc"/>
    <property type="match status" value="1"/>
</dbReference>
<comment type="caution">
    <text evidence="3">The sequence shown here is derived from an EMBL/GenBank/DDBJ whole genome shotgun (WGS) entry which is preliminary data.</text>
</comment>
<evidence type="ECO:0000259" key="2">
    <source>
        <dbReference type="PROSITE" id="PS50146"/>
    </source>
</evidence>
<dbReference type="InterPro" id="IPR001206">
    <property type="entry name" value="Diacylglycerol_kinase_cat_dom"/>
</dbReference>
<dbReference type="PANTHER" id="PTHR12358">
    <property type="entry name" value="SPHINGOSINE KINASE"/>
    <property type="match status" value="1"/>
</dbReference>
<accession>A0ABQ7SAE5</accession>